<dbReference type="EMBL" id="HBUE01292350">
    <property type="protein sequence ID" value="CAG6574664.1"/>
    <property type="molecule type" value="Transcribed_RNA"/>
</dbReference>
<organism evidence="2">
    <name type="scientific">Culex pipiens</name>
    <name type="common">House mosquito</name>
    <dbReference type="NCBI Taxonomy" id="7175"/>
    <lineage>
        <taxon>Eukaryota</taxon>
        <taxon>Metazoa</taxon>
        <taxon>Ecdysozoa</taxon>
        <taxon>Arthropoda</taxon>
        <taxon>Hexapoda</taxon>
        <taxon>Insecta</taxon>
        <taxon>Pterygota</taxon>
        <taxon>Neoptera</taxon>
        <taxon>Endopterygota</taxon>
        <taxon>Diptera</taxon>
        <taxon>Nematocera</taxon>
        <taxon>Culicoidea</taxon>
        <taxon>Culicidae</taxon>
        <taxon>Culicinae</taxon>
        <taxon>Culicini</taxon>
        <taxon>Culex</taxon>
        <taxon>Culex</taxon>
    </lineage>
</organism>
<feature type="region of interest" description="Disordered" evidence="1">
    <location>
        <begin position="1"/>
        <end position="41"/>
    </location>
</feature>
<evidence type="ECO:0000256" key="1">
    <source>
        <dbReference type="SAM" id="MobiDB-lite"/>
    </source>
</evidence>
<feature type="compositionally biased region" description="Basic and acidic residues" evidence="1">
    <location>
        <begin position="28"/>
        <end position="41"/>
    </location>
</feature>
<accession>A0A8D8JJB6</accession>
<dbReference type="AlphaFoldDB" id="A0A8D8JJB6"/>
<name>A0A8D8JJB6_CULPI</name>
<reference evidence="2" key="1">
    <citation type="submission" date="2021-05" db="EMBL/GenBank/DDBJ databases">
        <authorList>
            <person name="Alioto T."/>
            <person name="Alioto T."/>
            <person name="Gomez Garrido J."/>
        </authorList>
    </citation>
    <scope>NUCLEOTIDE SEQUENCE</scope>
</reference>
<dbReference type="EMBL" id="HBUE01186604">
    <property type="protein sequence ID" value="CAG6523023.1"/>
    <property type="molecule type" value="Transcribed_RNA"/>
</dbReference>
<evidence type="ECO:0000313" key="2">
    <source>
        <dbReference type="EMBL" id="CAG6574664.1"/>
    </source>
</evidence>
<sequence>MQCQAENQRRSGVPRVGSRRQEVPAVREASDRREGQTKGRKEEMLHFIMHQKTIPSKRTTRFVFECTHPIRASLTFLVASKGTFEEFYRTTYIYGFIQKWF</sequence>
<proteinExistence type="predicted"/>
<protein>
    <submittedName>
        <fullName evidence="2">(northern house mosquito) hypothetical protein</fullName>
    </submittedName>
</protein>